<dbReference type="Gene3D" id="1.10.30.50">
    <property type="match status" value="1"/>
</dbReference>
<dbReference type="EMBL" id="CP000612">
    <property type="protein sequence ID" value="ABO49072.1"/>
    <property type="molecule type" value="Genomic_DNA"/>
</dbReference>
<dbReference type="InterPro" id="IPR003615">
    <property type="entry name" value="HNH_nuc"/>
</dbReference>
<keyword evidence="2" id="KW-0378">Hydrolase</keyword>
<dbReference type="AlphaFoldDB" id="A4J1W9"/>
<keyword evidence="3" id="KW-1185">Reference proteome</keyword>
<dbReference type="GO" id="GO:0004519">
    <property type="term" value="F:endonuclease activity"/>
    <property type="evidence" value="ECO:0007669"/>
    <property type="project" value="UniProtKB-KW"/>
</dbReference>
<keyword evidence="2" id="KW-0255">Endonuclease</keyword>
<keyword evidence="2" id="KW-0540">Nuclease</keyword>
<proteinExistence type="predicted"/>
<dbReference type="eggNOG" id="ENOG502ZD94">
    <property type="taxonomic scope" value="Bacteria"/>
</dbReference>
<dbReference type="HOGENOM" id="CLU_758049_0_0_9"/>
<dbReference type="GO" id="GO:0003676">
    <property type="term" value="F:nucleic acid binding"/>
    <property type="evidence" value="ECO:0007669"/>
    <property type="project" value="InterPro"/>
</dbReference>
<name>A4J1W9_DESRM</name>
<dbReference type="Pfam" id="PF01844">
    <property type="entry name" value="HNH"/>
    <property type="match status" value="1"/>
</dbReference>
<dbReference type="GO" id="GO:0008270">
    <property type="term" value="F:zinc ion binding"/>
    <property type="evidence" value="ECO:0007669"/>
    <property type="project" value="InterPro"/>
</dbReference>
<accession>A4J1W9</accession>
<dbReference type="Proteomes" id="UP000001556">
    <property type="component" value="Chromosome"/>
</dbReference>
<dbReference type="InterPro" id="IPR002711">
    <property type="entry name" value="HNH"/>
</dbReference>
<evidence type="ECO:0000259" key="1">
    <source>
        <dbReference type="SMART" id="SM00507"/>
    </source>
</evidence>
<dbReference type="CDD" id="cd00085">
    <property type="entry name" value="HNHc"/>
    <property type="match status" value="1"/>
</dbReference>
<gene>
    <name evidence="2" type="ordered locus">Dred_0527</name>
</gene>
<dbReference type="KEGG" id="drm:Dred_0527"/>
<evidence type="ECO:0000313" key="3">
    <source>
        <dbReference type="Proteomes" id="UP000001556"/>
    </source>
</evidence>
<reference evidence="2 3" key="1">
    <citation type="submission" date="2007-03" db="EMBL/GenBank/DDBJ databases">
        <title>Complete sequence of Desulfotomaculum reducens MI-1.</title>
        <authorList>
            <consortium name="US DOE Joint Genome Institute"/>
            <person name="Copeland A."/>
            <person name="Lucas S."/>
            <person name="Lapidus A."/>
            <person name="Barry K."/>
            <person name="Detter J.C."/>
            <person name="Glavina del Rio T."/>
            <person name="Hammon N."/>
            <person name="Israni S."/>
            <person name="Dalin E."/>
            <person name="Tice H."/>
            <person name="Pitluck S."/>
            <person name="Sims D."/>
            <person name="Brettin T."/>
            <person name="Bruce D."/>
            <person name="Han C."/>
            <person name="Tapia R."/>
            <person name="Schmutz J."/>
            <person name="Larimer F."/>
            <person name="Land M."/>
            <person name="Hauser L."/>
            <person name="Kyrpides N."/>
            <person name="Kim E."/>
            <person name="Tebo B.M."/>
            <person name="Richardson P."/>
        </authorList>
    </citation>
    <scope>NUCLEOTIDE SEQUENCE [LARGE SCALE GENOMIC DNA]</scope>
    <source>
        <strain evidence="2 3">MI-1</strain>
    </source>
</reference>
<sequence length="365" mass="38913">MFESTAKNILSGISDTTKKVVNEAVDFIEEATRENKLTGAVREVGTSVIDVTNNTLHKVVEVADGSMDVVKGVVQGDDFTRDDGFCKIKDAVTETTEKIGSGIMLTFEAGGKTIKGLVESGSAALNGGDVQVGLDKAIDGATQITKTLAVGGLALGALDVLDLPTDDIDGFQEEAELPGGDASDIGIEQMADSKDVPHITHIVSDWSNPINTPHLFSVQDAEAADFAQEPISIDNLIAMPADPDGLTVELDYEPGEGLLPEVSVDEIEGVENGMASDEAFDQLIDIGCVEDTTHIEDPPRSDAAVRSFLNKYGYEQTPEGYEVHHIIPLSEGGADSPDNMVLVTEEMHDDITAAQRDYYGWGRDN</sequence>
<dbReference type="RefSeq" id="WP_011876909.1">
    <property type="nucleotide sequence ID" value="NC_009253.1"/>
</dbReference>
<feature type="domain" description="HNH nuclease" evidence="1">
    <location>
        <begin position="304"/>
        <end position="349"/>
    </location>
</feature>
<evidence type="ECO:0000313" key="2">
    <source>
        <dbReference type="EMBL" id="ABO49072.1"/>
    </source>
</evidence>
<dbReference type="SMART" id="SM00507">
    <property type="entry name" value="HNHc"/>
    <property type="match status" value="1"/>
</dbReference>
<organism evidence="2 3">
    <name type="scientific">Desulforamulus reducens (strain ATCC BAA-1160 / DSM 100696 / MI-1)</name>
    <name type="common">Desulfotomaculum reducens</name>
    <dbReference type="NCBI Taxonomy" id="349161"/>
    <lineage>
        <taxon>Bacteria</taxon>
        <taxon>Bacillati</taxon>
        <taxon>Bacillota</taxon>
        <taxon>Clostridia</taxon>
        <taxon>Eubacteriales</taxon>
        <taxon>Peptococcaceae</taxon>
        <taxon>Desulforamulus</taxon>
    </lineage>
</organism>
<protein>
    <submittedName>
        <fullName evidence="2">HNH endonuclease</fullName>
    </submittedName>
</protein>
<dbReference type="OrthoDB" id="9779761at2"/>